<evidence type="ECO:0000256" key="2">
    <source>
        <dbReference type="ARBA" id="ARBA00022553"/>
    </source>
</evidence>
<dbReference type="PROSITE" id="PS50075">
    <property type="entry name" value="CARRIER"/>
    <property type="match status" value="1"/>
</dbReference>
<reference evidence="4 5" key="1">
    <citation type="submission" date="2019-07" db="EMBL/GenBank/DDBJ databases">
        <authorList>
            <person name="Kim J."/>
        </authorList>
    </citation>
    <scope>NUCLEOTIDE SEQUENCE [LARGE SCALE GENOMIC DNA]</scope>
    <source>
        <strain evidence="4 5">N4</strain>
    </source>
</reference>
<organism evidence="4 5">
    <name type="scientific">Paenibacillus agilis</name>
    <dbReference type="NCBI Taxonomy" id="3020863"/>
    <lineage>
        <taxon>Bacteria</taxon>
        <taxon>Bacillati</taxon>
        <taxon>Bacillota</taxon>
        <taxon>Bacilli</taxon>
        <taxon>Bacillales</taxon>
        <taxon>Paenibacillaceae</taxon>
        <taxon>Paenibacillus</taxon>
    </lineage>
</organism>
<name>A0A559J1D5_9BACL</name>
<dbReference type="OrthoDB" id="2623888at2"/>
<keyword evidence="2" id="KW-0597">Phosphoprotein</keyword>
<dbReference type="Proteomes" id="UP000318102">
    <property type="component" value="Unassembled WGS sequence"/>
</dbReference>
<sequence length="79" mass="8975">MDPSQQIRELIIEVTKLEQDTPFSPDLPLSELGLHSMRVVELIVKLETAFDIEISDDVTVEDFQTLQHIISLVEGILNE</sequence>
<dbReference type="SUPFAM" id="SSF47336">
    <property type="entry name" value="ACP-like"/>
    <property type="match status" value="1"/>
</dbReference>
<dbReference type="AlphaFoldDB" id="A0A559J1D5"/>
<accession>A0A559J1D5</accession>
<evidence type="ECO:0000259" key="3">
    <source>
        <dbReference type="PROSITE" id="PS50075"/>
    </source>
</evidence>
<keyword evidence="1" id="KW-0596">Phosphopantetheine</keyword>
<keyword evidence="5" id="KW-1185">Reference proteome</keyword>
<comment type="caution">
    <text evidence="4">The sequence shown here is derived from an EMBL/GenBank/DDBJ whole genome shotgun (WGS) entry which is preliminary data.</text>
</comment>
<dbReference type="Gene3D" id="1.10.1200.10">
    <property type="entry name" value="ACP-like"/>
    <property type="match status" value="1"/>
</dbReference>
<dbReference type="EMBL" id="VNJK01000001">
    <property type="protein sequence ID" value="TVX93687.1"/>
    <property type="molecule type" value="Genomic_DNA"/>
</dbReference>
<dbReference type="PROSITE" id="PS00012">
    <property type="entry name" value="PHOSPHOPANTETHEINE"/>
    <property type="match status" value="1"/>
</dbReference>
<dbReference type="Pfam" id="PF00550">
    <property type="entry name" value="PP-binding"/>
    <property type="match status" value="1"/>
</dbReference>
<dbReference type="InterPro" id="IPR006162">
    <property type="entry name" value="Ppantetheine_attach_site"/>
</dbReference>
<evidence type="ECO:0000256" key="1">
    <source>
        <dbReference type="ARBA" id="ARBA00022450"/>
    </source>
</evidence>
<evidence type="ECO:0000313" key="4">
    <source>
        <dbReference type="EMBL" id="TVX93687.1"/>
    </source>
</evidence>
<feature type="domain" description="Carrier" evidence="3">
    <location>
        <begin position="1"/>
        <end position="77"/>
    </location>
</feature>
<dbReference type="InterPro" id="IPR009081">
    <property type="entry name" value="PP-bd_ACP"/>
</dbReference>
<proteinExistence type="predicted"/>
<evidence type="ECO:0000313" key="5">
    <source>
        <dbReference type="Proteomes" id="UP000318102"/>
    </source>
</evidence>
<dbReference type="InterPro" id="IPR036736">
    <property type="entry name" value="ACP-like_sf"/>
</dbReference>
<protein>
    <submittedName>
        <fullName evidence="4">Acyl carrier protein</fullName>
    </submittedName>
</protein>
<gene>
    <name evidence="4" type="ORF">FPZ44_11835</name>
</gene>
<dbReference type="RefSeq" id="WP_144990412.1">
    <property type="nucleotide sequence ID" value="NZ_VNJK01000001.1"/>
</dbReference>